<dbReference type="EMBL" id="GGFL01006731">
    <property type="protein sequence ID" value="MBW70909.1"/>
    <property type="molecule type" value="Transcribed_RNA"/>
</dbReference>
<sequence length="69" mass="8291">MALFYFNRHNLQFMFTCFFVLFFFFYGLAIAEQCDEISFLKKGFMLRFLYNVVSAYYVKGENESENAFA</sequence>
<reference evidence="1" key="1">
    <citation type="submission" date="2018-01" db="EMBL/GenBank/DDBJ databases">
        <title>An insight into the sialome of Amazonian anophelines.</title>
        <authorList>
            <person name="Ribeiro J.M."/>
            <person name="Scarpassa V."/>
            <person name="Calvo E."/>
        </authorList>
    </citation>
    <scope>NUCLEOTIDE SEQUENCE</scope>
</reference>
<dbReference type="AlphaFoldDB" id="A0A2M4D051"/>
<proteinExistence type="predicted"/>
<accession>A0A2M4D051</accession>
<name>A0A2M4D051_ANODA</name>
<protein>
    <submittedName>
        <fullName evidence="1">Putative secreted protein</fullName>
    </submittedName>
</protein>
<evidence type="ECO:0000313" key="1">
    <source>
        <dbReference type="EMBL" id="MBW70909.1"/>
    </source>
</evidence>
<organism evidence="1">
    <name type="scientific">Anopheles darlingi</name>
    <name type="common">Mosquito</name>
    <dbReference type="NCBI Taxonomy" id="43151"/>
    <lineage>
        <taxon>Eukaryota</taxon>
        <taxon>Metazoa</taxon>
        <taxon>Ecdysozoa</taxon>
        <taxon>Arthropoda</taxon>
        <taxon>Hexapoda</taxon>
        <taxon>Insecta</taxon>
        <taxon>Pterygota</taxon>
        <taxon>Neoptera</taxon>
        <taxon>Endopterygota</taxon>
        <taxon>Diptera</taxon>
        <taxon>Nematocera</taxon>
        <taxon>Culicoidea</taxon>
        <taxon>Culicidae</taxon>
        <taxon>Anophelinae</taxon>
        <taxon>Anopheles</taxon>
    </lineage>
</organism>